<organism evidence="1 2">
    <name type="scientific">Halomonas beimenensis</name>
    <dbReference type="NCBI Taxonomy" id="475662"/>
    <lineage>
        <taxon>Bacteria</taxon>
        <taxon>Pseudomonadati</taxon>
        <taxon>Pseudomonadota</taxon>
        <taxon>Gammaproteobacteria</taxon>
        <taxon>Oceanospirillales</taxon>
        <taxon>Halomonadaceae</taxon>
        <taxon>Halomonas</taxon>
    </lineage>
</organism>
<dbReference type="Proteomes" id="UP000219993">
    <property type="component" value="Chromosome"/>
</dbReference>
<evidence type="ECO:0000313" key="2">
    <source>
        <dbReference type="Proteomes" id="UP000219993"/>
    </source>
</evidence>
<dbReference type="AlphaFoldDB" id="A0A291PB19"/>
<gene>
    <name evidence="1" type="ORF">BEI_3052</name>
</gene>
<accession>A0A291PB19</accession>
<dbReference type="KEGG" id="hbe:BEI_3052"/>
<keyword evidence="2" id="KW-1185">Reference proteome</keyword>
<dbReference type="EMBL" id="CP021435">
    <property type="protein sequence ID" value="ATJ84039.1"/>
    <property type="molecule type" value="Genomic_DNA"/>
</dbReference>
<protein>
    <submittedName>
        <fullName evidence="1">Uncharacterized protein</fullName>
    </submittedName>
</protein>
<name>A0A291PB19_9GAMM</name>
<reference evidence="1 2" key="1">
    <citation type="journal article" date="2017" name="Sci. Rep.">
        <title>Revealing the Saline Adaptation Strategies of the Halophilic Bacterium Halomonas beimenensis through High-throughput Omics and Transposon Mutagenesis Approaches.</title>
        <authorList>
            <person name="Chen Y.H."/>
            <person name="Lin S.S."/>
            <person name="Shyu Y.T."/>
        </authorList>
    </citation>
    <scope>NUCLEOTIDE SEQUENCE [LARGE SCALE GENOMIC DNA]</scope>
    <source>
        <strain evidence="1 2">NTU-111</strain>
    </source>
</reference>
<proteinExistence type="predicted"/>
<sequence length="83" mass="9584">MSGSPIVDTGEAHMKLKTRPECPKCGSRVKRFPPGRHDQYHVYCDGCGHDFGRFDYFQAQFRHLLDDLEAQLRREEATDDDTP</sequence>
<evidence type="ECO:0000313" key="1">
    <source>
        <dbReference type="EMBL" id="ATJ84039.1"/>
    </source>
</evidence>